<name>A0A7J0CL56_STRMI</name>
<feature type="compositionally biased region" description="Low complexity" evidence="1">
    <location>
        <begin position="221"/>
        <end position="230"/>
    </location>
</feature>
<feature type="transmembrane region" description="Helical" evidence="2">
    <location>
        <begin position="320"/>
        <end position="337"/>
    </location>
</feature>
<evidence type="ECO:0008006" key="5">
    <source>
        <dbReference type="Google" id="ProtNLM"/>
    </source>
</evidence>
<dbReference type="EMBL" id="BLWD01000001">
    <property type="protein sequence ID" value="GFN03216.1"/>
    <property type="molecule type" value="Genomic_DNA"/>
</dbReference>
<feature type="transmembrane region" description="Helical" evidence="2">
    <location>
        <begin position="127"/>
        <end position="147"/>
    </location>
</feature>
<dbReference type="InterPro" id="IPR011746">
    <property type="entry name" value="Trp_synth-assoc_CHP"/>
</dbReference>
<evidence type="ECO:0000256" key="2">
    <source>
        <dbReference type="SAM" id="Phobius"/>
    </source>
</evidence>
<sequence>MDDVSAVPVPQPRARTAASGAAPDAPSGSAPDATPGSVSDVPSGSASDSTGSRRSLAAGLLLGAVGATVVLLASGQVWAEGRAATGGGALPLTADGQDVTGAPAALAIVGLAALVAVFAVRGAGRRVVAALLALSGLGAALSAWAGASDSTALDEEAARTTGDAAATIDALTHTAWPYVTAAGGLLILLAGVLALRFGSRWPTMSGRYERDGTPRPRKAPRAAPTRTVPRSCGRPWTGARTRRARGDPPLTSPCPVRDNGGEPSPERQLQRYPQRNTNKEQLMAGTSHGHTPAAWTGVIIAFIGFCVAGVFMVAANPLGFWAGIAVIFAGGIVGYAMKLAGLGMPKESSELVEARARAGEAQVSH</sequence>
<protein>
    <recommendedName>
        <fullName evidence="5">Tryptophan-associated transmembrane protein (Trp_oprn_chp)</fullName>
    </recommendedName>
</protein>
<feature type="transmembrane region" description="Helical" evidence="2">
    <location>
        <begin position="56"/>
        <end position="79"/>
    </location>
</feature>
<dbReference type="NCBIfam" id="TIGR02234">
    <property type="entry name" value="trp_oprn_chp"/>
    <property type="match status" value="1"/>
</dbReference>
<comment type="caution">
    <text evidence="3">The sequence shown here is derived from an EMBL/GenBank/DDBJ whole genome shotgun (WGS) entry which is preliminary data.</text>
</comment>
<feature type="compositionally biased region" description="Polar residues" evidence="1">
    <location>
        <begin position="40"/>
        <end position="50"/>
    </location>
</feature>
<evidence type="ECO:0000313" key="3">
    <source>
        <dbReference type="EMBL" id="GFN03216.1"/>
    </source>
</evidence>
<dbReference type="Proteomes" id="UP000498740">
    <property type="component" value="Unassembled WGS sequence"/>
</dbReference>
<dbReference type="Pfam" id="PF09534">
    <property type="entry name" value="Trp_oprn_chp"/>
    <property type="match status" value="1"/>
</dbReference>
<reference evidence="3 4" key="1">
    <citation type="submission" date="2020-05" db="EMBL/GenBank/DDBJ databases">
        <title>Whole genome shotgun sequence of Streptomyces microflavus NBRC 13062.</title>
        <authorList>
            <person name="Komaki H."/>
            <person name="Tamura T."/>
        </authorList>
    </citation>
    <scope>NUCLEOTIDE SEQUENCE [LARGE SCALE GENOMIC DNA]</scope>
    <source>
        <strain evidence="3 4">NBRC 13062</strain>
    </source>
</reference>
<gene>
    <name evidence="3" type="ORF">Smic_17720</name>
</gene>
<feature type="compositionally biased region" description="Low complexity" evidence="1">
    <location>
        <begin position="12"/>
        <end position="37"/>
    </location>
</feature>
<organism evidence="3 4">
    <name type="scientific">Streptomyces microflavus</name>
    <name type="common">Streptomyces lipmanii</name>
    <dbReference type="NCBI Taxonomy" id="1919"/>
    <lineage>
        <taxon>Bacteria</taxon>
        <taxon>Bacillati</taxon>
        <taxon>Actinomycetota</taxon>
        <taxon>Actinomycetes</taxon>
        <taxon>Kitasatosporales</taxon>
        <taxon>Streptomycetaceae</taxon>
        <taxon>Streptomyces</taxon>
    </lineage>
</organism>
<keyword evidence="2" id="KW-0472">Membrane</keyword>
<feature type="region of interest" description="Disordered" evidence="1">
    <location>
        <begin position="1"/>
        <end position="50"/>
    </location>
</feature>
<feature type="transmembrane region" description="Helical" evidence="2">
    <location>
        <begin position="293"/>
        <end position="314"/>
    </location>
</feature>
<evidence type="ECO:0000256" key="1">
    <source>
        <dbReference type="SAM" id="MobiDB-lite"/>
    </source>
</evidence>
<keyword evidence="2" id="KW-1133">Transmembrane helix</keyword>
<dbReference type="InterPro" id="IPR019051">
    <property type="entry name" value="Trp_biosyn_TM_oprn/chp"/>
</dbReference>
<keyword evidence="2" id="KW-0812">Transmembrane</keyword>
<evidence type="ECO:0000313" key="4">
    <source>
        <dbReference type="Proteomes" id="UP000498740"/>
    </source>
</evidence>
<accession>A0A7J0CL56</accession>
<feature type="transmembrane region" description="Helical" evidence="2">
    <location>
        <begin position="99"/>
        <end position="120"/>
    </location>
</feature>
<dbReference type="NCBIfam" id="NF041681">
    <property type="entry name" value="HGxxPAAW"/>
    <property type="match status" value="1"/>
</dbReference>
<feature type="region of interest" description="Disordered" evidence="1">
    <location>
        <begin position="204"/>
        <end position="273"/>
    </location>
</feature>
<proteinExistence type="predicted"/>
<dbReference type="AlphaFoldDB" id="A0A7J0CL56"/>
<feature type="transmembrane region" description="Helical" evidence="2">
    <location>
        <begin position="175"/>
        <end position="197"/>
    </location>
</feature>